<proteinExistence type="predicted"/>
<comment type="caution">
    <text evidence="2">The sequence shown here is derived from an EMBL/GenBank/DDBJ whole genome shotgun (WGS) entry which is preliminary data.</text>
</comment>
<dbReference type="GO" id="GO:0016787">
    <property type="term" value="F:hydrolase activity"/>
    <property type="evidence" value="ECO:0007669"/>
    <property type="project" value="UniProtKB-KW"/>
</dbReference>
<feature type="domain" description="Dienelactone hydrolase" evidence="1">
    <location>
        <begin position="17"/>
        <end position="235"/>
    </location>
</feature>
<protein>
    <submittedName>
        <fullName evidence="2">Dienelactone hydrolase family protein</fullName>
    </submittedName>
</protein>
<organism evidence="2 3">
    <name type="scientific">Agromyces tardus</name>
    <dbReference type="NCBI Taxonomy" id="2583849"/>
    <lineage>
        <taxon>Bacteria</taxon>
        <taxon>Bacillati</taxon>
        <taxon>Actinomycetota</taxon>
        <taxon>Actinomycetes</taxon>
        <taxon>Micrococcales</taxon>
        <taxon>Microbacteriaceae</taxon>
        <taxon>Agromyces</taxon>
    </lineage>
</organism>
<dbReference type="PANTHER" id="PTHR46623">
    <property type="entry name" value="CARBOXYMETHYLENEBUTENOLIDASE-RELATED"/>
    <property type="match status" value="1"/>
</dbReference>
<dbReference type="AlphaFoldDB" id="A0A3M8AJS9"/>
<keyword evidence="3" id="KW-1185">Reference proteome</keyword>
<dbReference type="SUPFAM" id="SSF53474">
    <property type="entry name" value="alpha/beta-Hydrolases"/>
    <property type="match status" value="1"/>
</dbReference>
<keyword evidence="2" id="KW-0378">Hydrolase</keyword>
<evidence type="ECO:0000313" key="2">
    <source>
        <dbReference type="EMBL" id="RNB51460.1"/>
    </source>
</evidence>
<reference evidence="2 3" key="1">
    <citation type="submission" date="2018-10" db="EMBL/GenBank/DDBJ databases">
        <title>Isolation, diversity and antibacterial activity of antinobacteria from the wheat rhizosphere soil.</title>
        <authorList>
            <person name="Sun T."/>
        </authorList>
    </citation>
    <scope>NUCLEOTIDE SEQUENCE [LARGE SCALE GENOMIC DNA]</scope>
    <source>
        <strain evidence="2 3">SJ-23</strain>
    </source>
</reference>
<dbReference type="InterPro" id="IPR051049">
    <property type="entry name" value="Dienelactone_hydrolase-like"/>
</dbReference>
<gene>
    <name evidence="2" type="ORF">EDM22_03200</name>
</gene>
<dbReference type="InterPro" id="IPR002925">
    <property type="entry name" value="Dienelactn_hydro"/>
</dbReference>
<evidence type="ECO:0000259" key="1">
    <source>
        <dbReference type="Pfam" id="PF01738"/>
    </source>
</evidence>
<dbReference type="Gene3D" id="3.40.50.1820">
    <property type="entry name" value="alpha/beta hydrolase"/>
    <property type="match status" value="1"/>
</dbReference>
<sequence length="243" mass="25615">MAIELADVQLTSTEGAFGAVLAVPEGAGPWPALVVVHEIFGVDDAMRAHLRRLAGMGYLALMPDLYWRGGARRCLVATVRALRSGRGAAFSDIEAARTALLDRPDCTRAVGVIGFCLGGGFALLAASRGFEAASVNYGMLPDDLDAALEGACPVVASYGGADRALPGAAAKLETALEARGIRHDVTEYPGANHAFLNDRPAGWWWARPFLRIRGMGPDPDAAAQAWTRVDAFLRRELTGSPGA</sequence>
<dbReference type="InterPro" id="IPR029058">
    <property type="entry name" value="AB_hydrolase_fold"/>
</dbReference>
<dbReference type="PANTHER" id="PTHR46623:SF6">
    <property type="entry name" value="ALPHA_BETA-HYDROLASES SUPERFAMILY PROTEIN"/>
    <property type="match status" value="1"/>
</dbReference>
<name>A0A3M8AJS9_9MICO</name>
<dbReference type="RefSeq" id="WP_122935620.1">
    <property type="nucleotide sequence ID" value="NZ_JBHSNT010000003.1"/>
</dbReference>
<accession>A0A3M8AJS9</accession>
<dbReference type="Pfam" id="PF01738">
    <property type="entry name" value="DLH"/>
    <property type="match status" value="1"/>
</dbReference>
<dbReference type="OrthoDB" id="3208682at2"/>
<dbReference type="EMBL" id="RHHB01000003">
    <property type="protein sequence ID" value="RNB51460.1"/>
    <property type="molecule type" value="Genomic_DNA"/>
</dbReference>
<evidence type="ECO:0000313" key="3">
    <source>
        <dbReference type="Proteomes" id="UP000275048"/>
    </source>
</evidence>
<dbReference type="Proteomes" id="UP000275048">
    <property type="component" value="Unassembled WGS sequence"/>
</dbReference>